<dbReference type="Proteomes" id="UP000183085">
    <property type="component" value="Unassembled WGS sequence"/>
</dbReference>
<evidence type="ECO:0000313" key="4">
    <source>
        <dbReference type="Proteomes" id="UP000183085"/>
    </source>
</evidence>
<dbReference type="EMBL" id="MNYI01000079">
    <property type="protein sequence ID" value="OIP41488.1"/>
    <property type="molecule type" value="Genomic_DNA"/>
</dbReference>
<evidence type="ECO:0000259" key="2">
    <source>
        <dbReference type="PROSITE" id="PS51123"/>
    </source>
</evidence>
<dbReference type="STRING" id="1817895.AUJ95_03270"/>
<dbReference type="InterPro" id="IPR036737">
    <property type="entry name" value="OmpA-like_sf"/>
</dbReference>
<dbReference type="Gene3D" id="2.60.40.1120">
    <property type="entry name" value="Carboxypeptidase-like, regulatory domain"/>
    <property type="match status" value="1"/>
</dbReference>
<comment type="caution">
    <text evidence="3">The sequence shown here is derived from an EMBL/GenBank/DDBJ whole genome shotgun (WGS) entry which is preliminary data.</text>
</comment>
<dbReference type="AlphaFoldDB" id="A0A1J5EFN6"/>
<sequence length="1166" mass="127192">MIKWGKLLFVAFFLCLTSIGYGEDIVSLDNTLNPPGVIIGKVSSQWKGFLEMPVWTLTKAFLAKESSFIIPEKQNHFSFGVVCQAENSCGFDETYLVSLMIEKETSPHSNQWYLVSEDSNNISCKAKSVDIRNFLSTPILQKEPETRYRLTVCSKLTVGQKTTKEITYLTIKCSSENQRTQGTIVAEAHIGHPMDGQVKDTGISIKGVGFEEQGISIVAREEGEQYTLKDIATGERLITAKAQGFKPSSQKIVVSSIKSSYLKMLLIPEKPFVYGLVKDSVTGEGLSETTLDVMKGQGILKQTKAGLTGSYKIDSLNKGIEYTIVSSSEGYEKRRQTVSFSPEQTVARVDFSLDKALPPVTVEKSAKELAPPVIAAKLAPVIVPEVPMEILAPPMPEKPAPLKALAEIKEKKGIVIKESKDTIKIEISQEAVNFTTGSHQVQATAYPVLTKVATILKAYPDCRVMIEGHSDNVPLGPITQRKYKDNKGLSQARANNVKAFLVEREGVPIANLTTIGYGESKPVASNATPAGKAKNRRVEIIIKKPEMPVSAKVATAPQVKEIPAPVPAKPVAPIQPTIVASPVPVVTPTPAIVAAAPQVKEIPTPVPAKPVAPIQPTVVVPPVPVVTPTIPVVAPLPKVYAMLTNGSFDDGMNAWTSKKEGVGNNFVDIANDSPSHPTTLELKRQKSQKAHGEAGVSQLLDIGVHRYTQAILKADIKIDKASKPEDGKSGGDYPVCLELNYTGTDGNPYVFKHGFHISGKLNYSQIGEQVKKGKWITYTSPNLMQLSPRPVKITKIQIAARGWDFVSKIDNVEFQLGMLPVEVAEVRKPEKVIPPAIVKPQAPVVPQPIVYAKLMNGGFEQGMECWQSVTQGSGKILSEITKDDNNHPHSLKISRQNSKSAIGGISVFQMLDISVIRYNFCVLHGEIKIPSSSLSGDNQQGGVYPVCLEIEYRDIAGLSHLFRHGFLTKGKLQYPEIGEMVEKNKWISYTTPNLMELSPRPAKITCVRIKGDGWDFVSQVDNISIELLNKPIEKPAVVVSPPKLVISPAAVVPVPTPKPETKEEVKPPVKKESESWLMDGKEALSRFGEMESAGMERLAESLVVDPKGIEEISILLVSSSINPKQAAKILYKLYQVQGDKAVDKVLKIVGDINPDKVAKIRKLLTK</sequence>
<protein>
    <recommendedName>
        <fullName evidence="2">OmpA-like domain-containing protein</fullName>
    </recommendedName>
</protein>
<dbReference type="PANTHER" id="PTHR30329">
    <property type="entry name" value="STATOR ELEMENT OF FLAGELLAR MOTOR COMPLEX"/>
    <property type="match status" value="1"/>
</dbReference>
<evidence type="ECO:0000256" key="1">
    <source>
        <dbReference type="PROSITE-ProRule" id="PRU00473"/>
    </source>
</evidence>
<dbReference type="SUPFAM" id="SSF103088">
    <property type="entry name" value="OmpA-like"/>
    <property type="match status" value="1"/>
</dbReference>
<dbReference type="PROSITE" id="PS51123">
    <property type="entry name" value="OMPA_2"/>
    <property type="match status" value="1"/>
</dbReference>
<dbReference type="InterPro" id="IPR050330">
    <property type="entry name" value="Bact_OuterMem_StrucFunc"/>
</dbReference>
<gene>
    <name evidence="3" type="ORF">AUJ95_03270</name>
</gene>
<reference evidence="3 4" key="1">
    <citation type="journal article" date="2016" name="Environ. Microbiol.">
        <title>Genomic resolution of a cold subsurface aquifer community provides metabolic insights for novel microbes adapted to high CO concentrations.</title>
        <authorList>
            <person name="Probst A.J."/>
            <person name="Castelle C.J."/>
            <person name="Singh A."/>
            <person name="Brown C.T."/>
            <person name="Anantharaman K."/>
            <person name="Sharon I."/>
            <person name="Hug L.A."/>
            <person name="Burstein D."/>
            <person name="Emerson J.B."/>
            <person name="Thomas B.C."/>
            <person name="Banfield J.F."/>
        </authorList>
    </citation>
    <scope>NUCLEOTIDE SEQUENCE [LARGE SCALE GENOMIC DNA]</scope>
    <source>
        <strain evidence="3">CG2_30_40_21</strain>
    </source>
</reference>
<dbReference type="InterPro" id="IPR008969">
    <property type="entry name" value="CarboxyPept-like_regulatory"/>
</dbReference>
<proteinExistence type="predicted"/>
<accession>A0A1J5EFN6</accession>
<dbReference type="InterPro" id="IPR006665">
    <property type="entry name" value="OmpA-like"/>
</dbReference>
<name>A0A1J5EFN6_9BACT</name>
<feature type="domain" description="OmpA-like" evidence="2">
    <location>
        <begin position="421"/>
        <end position="546"/>
    </location>
</feature>
<keyword evidence="1" id="KW-0472">Membrane</keyword>
<evidence type="ECO:0000313" key="3">
    <source>
        <dbReference type="EMBL" id="OIP41488.1"/>
    </source>
</evidence>
<dbReference type="Pfam" id="PF00691">
    <property type="entry name" value="OmpA"/>
    <property type="match status" value="1"/>
</dbReference>
<organism evidence="3 4">
    <name type="scientific">Candidatus Desantisbacteria bacterium CG2_30_40_21</name>
    <dbReference type="NCBI Taxonomy" id="1817895"/>
    <lineage>
        <taxon>Bacteria</taxon>
        <taxon>Candidatus Desantisiibacteriota</taxon>
    </lineage>
</organism>
<dbReference type="Gene3D" id="3.30.1330.60">
    <property type="entry name" value="OmpA-like domain"/>
    <property type="match status" value="1"/>
</dbReference>
<dbReference type="PANTHER" id="PTHR30329:SF21">
    <property type="entry name" value="LIPOPROTEIN YIAD-RELATED"/>
    <property type="match status" value="1"/>
</dbReference>
<dbReference type="SUPFAM" id="SSF49464">
    <property type="entry name" value="Carboxypeptidase regulatory domain-like"/>
    <property type="match status" value="1"/>
</dbReference>
<dbReference type="GO" id="GO:0016020">
    <property type="term" value="C:membrane"/>
    <property type="evidence" value="ECO:0007669"/>
    <property type="project" value="UniProtKB-UniRule"/>
</dbReference>
<dbReference type="CDD" id="cd07185">
    <property type="entry name" value="OmpA_C-like"/>
    <property type="match status" value="1"/>
</dbReference>